<evidence type="ECO:0000313" key="2">
    <source>
        <dbReference type="EMBL" id="KAI1702409.1"/>
    </source>
</evidence>
<evidence type="ECO:0000256" key="1">
    <source>
        <dbReference type="SAM" id="SignalP"/>
    </source>
</evidence>
<evidence type="ECO:0008006" key="4">
    <source>
        <dbReference type="Google" id="ProtNLM"/>
    </source>
</evidence>
<gene>
    <name evidence="2" type="ORF">DdX_15502</name>
</gene>
<proteinExistence type="predicted"/>
<protein>
    <recommendedName>
        <fullName evidence="4">F-box domain-containing protein</fullName>
    </recommendedName>
</protein>
<feature type="chain" id="PRO_5042136812" description="F-box domain-containing protein" evidence="1">
    <location>
        <begin position="29"/>
        <end position="352"/>
    </location>
</feature>
<sequence>MNFCGKWLPNHQFVGFLILSLYFPQFDCSLDYCADAPSPSARIYCEQLYKWDSEVRVRRRPAVDLSTDTLHDILAFFNRKSLIRLCSVDSRFNQTIQRGFANTPYLLRERLYIILLYITTPYLLGKLRFIGHSEDEYTRFPNGEYIPNRKFVEYLLAAKFVRYPHAEITCSDLIRPTHILAMNHLWQSCDLSFKNGFKLTKFHARRLAKCKKFNSIAFFGSVTFLPELFLGNCLQLHISDDLFTTADSASVPWTKMIDFLFREGGTEDKPRSISINTKYPPNHREYFQFVNSVEQRFAAASTRLHFEFEWNPKFTSLGEEVYDTTNTHTNQRLIHYHDGFAVCPYMSLHTES</sequence>
<feature type="signal peptide" evidence="1">
    <location>
        <begin position="1"/>
        <end position="28"/>
    </location>
</feature>
<evidence type="ECO:0000313" key="3">
    <source>
        <dbReference type="Proteomes" id="UP001201812"/>
    </source>
</evidence>
<keyword evidence="3" id="KW-1185">Reference proteome</keyword>
<accession>A0AAD4MS66</accession>
<organism evidence="2 3">
    <name type="scientific">Ditylenchus destructor</name>
    <dbReference type="NCBI Taxonomy" id="166010"/>
    <lineage>
        <taxon>Eukaryota</taxon>
        <taxon>Metazoa</taxon>
        <taxon>Ecdysozoa</taxon>
        <taxon>Nematoda</taxon>
        <taxon>Chromadorea</taxon>
        <taxon>Rhabditida</taxon>
        <taxon>Tylenchina</taxon>
        <taxon>Tylenchomorpha</taxon>
        <taxon>Sphaerularioidea</taxon>
        <taxon>Anguinidae</taxon>
        <taxon>Anguininae</taxon>
        <taxon>Ditylenchus</taxon>
    </lineage>
</organism>
<name>A0AAD4MS66_9BILA</name>
<keyword evidence="1" id="KW-0732">Signal</keyword>
<dbReference type="EMBL" id="JAKKPZ010000099">
    <property type="protein sequence ID" value="KAI1702409.1"/>
    <property type="molecule type" value="Genomic_DNA"/>
</dbReference>
<reference evidence="2" key="1">
    <citation type="submission" date="2022-01" db="EMBL/GenBank/DDBJ databases">
        <title>Genome Sequence Resource for Two Populations of Ditylenchus destructor, the Migratory Endoparasitic Phytonematode.</title>
        <authorList>
            <person name="Zhang H."/>
            <person name="Lin R."/>
            <person name="Xie B."/>
        </authorList>
    </citation>
    <scope>NUCLEOTIDE SEQUENCE</scope>
    <source>
        <strain evidence="2">BazhouSP</strain>
    </source>
</reference>
<dbReference type="Proteomes" id="UP001201812">
    <property type="component" value="Unassembled WGS sequence"/>
</dbReference>
<dbReference type="AlphaFoldDB" id="A0AAD4MS66"/>
<comment type="caution">
    <text evidence="2">The sequence shown here is derived from an EMBL/GenBank/DDBJ whole genome shotgun (WGS) entry which is preliminary data.</text>
</comment>